<dbReference type="AlphaFoldDB" id="A0A6P6Q8R8"/>
<feature type="signal peptide" evidence="4">
    <location>
        <begin position="1"/>
        <end position="23"/>
    </location>
</feature>
<dbReference type="Proteomes" id="UP000515129">
    <property type="component" value="Chromosome 10"/>
</dbReference>
<dbReference type="PROSITE" id="PS50835">
    <property type="entry name" value="IG_LIKE"/>
    <property type="match status" value="1"/>
</dbReference>
<dbReference type="RefSeq" id="XP_026129562.1">
    <property type="nucleotide sequence ID" value="XM_026273777.1"/>
</dbReference>
<dbReference type="GeneID" id="113109894"/>
<keyword evidence="2" id="KW-0325">Glycoprotein</keyword>
<dbReference type="SUPFAM" id="SSF48726">
    <property type="entry name" value="Immunoglobulin"/>
    <property type="match status" value="1"/>
</dbReference>
<protein>
    <submittedName>
        <fullName evidence="7">Opioid-binding protein/cell adhesion molecule homolog isoform X3</fullName>
    </submittedName>
</protein>
<dbReference type="PANTHER" id="PTHR44427">
    <property type="entry name" value="CARCINOEMBRYONIC ANTIGEN-RELATED CELL ADHESION MOLECULE 19"/>
    <property type="match status" value="1"/>
</dbReference>
<keyword evidence="6" id="KW-1185">Reference proteome</keyword>
<sequence>MMPGYFIHIWLFFFAVFVREIKVEEVKKGLYSRVELTGEKLDQHTADSLKSVEWTKRNRSTTCLCFRLTITKSSVSYSQCCGTARFYLNNNTLILENVTERDEGVFIETIDTGDRTKEWLNVTLTIQYPPNATGIVVSWTSSTSVTLKCEVSGLFQHLMWKREGVSILEKHRHSFSERNQTLHISNITSSEYGSYSCIASNAYGESEKHTYITGHRAENGKTTDGGEAAIDLGIYQEIPDFGEVTPLPCVYTDFIKPRESSQASAAAQHFEESGYSEVGPSCREPVSNEESTACPEAGEE</sequence>
<evidence type="ECO:0000256" key="4">
    <source>
        <dbReference type="SAM" id="SignalP"/>
    </source>
</evidence>
<keyword evidence="1 4" id="KW-0732">Signal</keyword>
<evidence type="ECO:0000256" key="1">
    <source>
        <dbReference type="ARBA" id="ARBA00022729"/>
    </source>
</evidence>
<feature type="domain" description="Ig-like" evidence="5">
    <location>
        <begin position="130"/>
        <end position="213"/>
    </location>
</feature>
<dbReference type="InterPro" id="IPR013098">
    <property type="entry name" value="Ig_I-set"/>
</dbReference>
<evidence type="ECO:0000256" key="2">
    <source>
        <dbReference type="ARBA" id="ARBA00023180"/>
    </source>
</evidence>
<accession>A0A6P6Q8R8</accession>
<dbReference type="PANTHER" id="PTHR44427:SF5">
    <property type="entry name" value="V-SET AND IMMUNOGLOBULIN DOMAIN-CONTAINING PROTEIN 10-LIKE"/>
    <property type="match status" value="1"/>
</dbReference>
<reference evidence="7" key="1">
    <citation type="submission" date="2025-08" db="UniProtKB">
        <authorList>
            <consortium name="RefSeq"/>
        </authorList>
    </citation>
    <scope>IDENTIFICATION</scope>
    <source>
        <strain evidence="7">Wakin</strain>
        <tissue evidence="7">Muscle</tissue>
    </source>
</reference>
<dbReference type="InterPro" id="IPR036179">
    <property type="entry name" value="Ig-like_dom_sf"/>
</dbReference>
<dbReference type="InterPro" id="IPR050831">
    <property type="entry name" value="CEA_cell_adhesion"/>
</dbReference>
<evidence type="ECO:0000313" key="7">
    <source>
        <dbReference type="RefSeq" id="XP_026129562.1"/>
    </source>
</evidence>
<dbReference type="Pfam" id="PF07679">
    <property type="entry name" value="I-set"/>
    <property type="match status" value="1"/>
</dbReference>
<feature type="chain" id="PRO_5027908979" evidence="4">
    <location>
        <begin position="24"/>
        <end position="300"/>
    </location>
</feature>
<dbReference type="InterPro" id="IPR003599">
    <property type="entry name" value="Ig_sub"/>
</dbReference>
<dbReference type="InterPro" id="IPR013783">
    <property type="entry name" value="Ig-like_fold"/>
</dbReference>
<proteinExistence type="predicted"/>
<dbReference type="InterPro" id="IPR003598">
    <property type="entry name" value="Ig_sub2"/>
</dbReference>
<evidence type="ECO:0000256" key="3">
    <source>
        <dbReference type="SAM" id="MobiDB-lite"/>
    </source>
</evidence>
<dbReference type="SMART" id="SM00409">
    <property type="entry name" value="IG"/>
    <property type="match status" value="1"/>
</dbReference>
<gene>
    <name evidence="7" type="primary">LOC113109894</name>
</gene>
<organism evidence="6 7">
    <name type="scientific">Carassius auratus</name>
    <name type="common">Goldfish</name>
    <dbReference type="NCBI Taxonomy" id="7957"/>
    <lineage>
        <taxon>Eukaryota</taxon>
        <taxon>Metazoa</taxon>
        <taxon>Chordata</taxon>
        <taxon>Craniata</taxon>
        <taxon>Vertebrata</taxon>
        <taxon>Euteleostomi</taxon>
        <taxon>Actinopterygii</taxon>
        <taxon>Neopterygii</taxon>
        <taxon>Teleostei</taxon>
        <taxon>Ostariophysi</taxon>
        <taxon>Cypriniformes</taxon>
        <taxon>Cyprinidae</taxon>
        <taxon>Cyprininae</taxon>
        <taxon>Carassius</taxon>
    </lineage>
</organism>
<dbReference type="Gene3D" id="2.60.40.10">
    <property type="entry name" value="Immunoglobulins"/>
    <property type="match status" value="2"/>
</dbReference>
<evidence type="ECO:0000313" key="6">
    <source>
        <dbReference type="Proteomes" id="UP000515129"/>
    </source>
</evidence>
<evidence type="ECO:0000259" key="5">
    <source>
        <dbReference type="PROSITE" id="PS50835"/>
    </source>
</evidence>
<dbReference type="SMART" id="SM00408">
    <property type="entry name" value="IGc2"/>
    <property type="match status" value="1"/>
</dbReference>
<dbReference type="InterPro" id="IPR007110">
    <property type="entry name" value="Ig-like_dom"/>
</dbReference>
<feature type="region of interest" description="Disordered" evidence="3">
    <location>
        <begin position="261"/>
        <end position="300"/>
    </location>
</feature>
<name>A0A6P6Q8R8_CARAU</name>